<organism evidence="2 3">
    <name type="scientific">Litoribrevibacter euphylliae</name>
    <dbReference type="NCBI Taxonomy" id="1834034"/>
    <lineage>
        <taxon>Bacteria</taxon>
        <taxon>Pseudomonadati</taxon>
        <taxon>Pseudomonadota</taxon>
        <taxon>Gammaproteobacteria</taxon>
        <taxon>Oceanospirillales</taxon>
        <taxon>Oceanospirillaceae</taxon>
        <taxon>Litoribrevibacter</taxon>
    </lineage>
</organism>
<feature type="chain" id="PRO_5045928327" evidence="1">
    <location>
        <begin position="21"/>
        <end position="148"/>
    </location>
</feature>
<evidence type="ECO:0000313" key="3">
    <source>
        <dbReference type="Proteomes" id="UP001595476"/>
    </source>
</evidence>
<proteinExistence type="predicted"/>
<dbReference type="RefSeq" id="WP_386721160.1">
    <property type="nucleotide sequence ID" value="NZ_JBHRSZ010000004.1"/>
</dbReference>
<evidence type="ECO:0000313" key="2">
    <source>
        <dbReference type="EMBL" id="MFC3151772.1"/>
    </source>
</evidence>
<feature type="signal peptide" evidence="1">
    <location>
        <begin position="1"/>
        <end position="20"/>
    </location>
</feature>
<keyword evidence="1" id="KW-0732">Signal</keyword>
<dbReference type="Proteomes" id="UP001595476">
    <property type="component" value="Unassembled WGS sequence"/>
</dbReference>
<protein>
    <submittedName>
        <fullName evidence="2">Uncharacterized protein</fullName>
    </submittedName>
</protein>
<keyword evidence="3" id="KW-1185">Reference proteome</keyword>
<evidence type="ECO:0000256" key="1">
    <source>
        <dbReference type="SAM" id="SignalP"/>
    </source>
</evidence>
<gene>
    <name evidence="2" type="ORF">ACFOEK_12100</name>
</gene>
<accession>A0ABV7HDA4</accession>
<comment type="caution">
    <text evidence="2">The sequence shown here is derived from an EMBL/GenBank/DDBJ whole genome shotgun (WGS) entry which is preliminary data.</text>
</comment>
<name>A0ABV7HDA4_9GAMM</name>
<reference evidence="3" key="1">
    <citation type="journal article" date="2019" name="Int. J. Syst. Evol. Microbiol.">
        <title>The Global Catalogue of Microorganisms (GCM) 10K type strain sequencing project: providing services to taxonomists for standard genome sequencing and annotation.</title>
        <authorList>
            <consortium name="The Broad Institute Genomics Platform"/>
            <consortium name="The Broad Institute Genome Sequencing Center for Infectious Disease"/>
            <person name="Wu L."/>
            <person name="Ma J."/>
        </authorList>
    </citation>
    <scope>NUCLEOTIDE SEQUENCE [LARGE SCALE GENOMIC DNA]</scope>
    <source>
        <strain evidence="3">KCTC 52438</strain>
    </source>
</reference>
<sequence>MKTSFVSIFSVAAISVTAFASVSLTFPASANEISYKVEVVNQGQEGYEVKTVRASQQGNTTEVFGKLKGKPKSGHVDIAAYSSSGELLAETTTSYFPSSLSSKRKKVGGARFSTDVLPKLPSDSVIKVAFHRDENTSSMPKHRTNTAK</sequence>
<dbReference type="EMBL" id="JBHRSZ010000004">
    <property type="protein sequence ID" value="MFC3151772.1"/>
    <property type="molecule type" value="Genomic_DNA"/>
</dbReference>